<dbReference type="AlphaFoldDB" id="A0A168EGW1"/>
<evidence type="ECO:0000313" key="2">
    <source>
        <dbReference type="EMBL" id="KZZ98783.1"/>
    </source>
</evidence>
<evidence type="ECO:0000259" key="1">
    <source>
        <dbReference type="Pfam" id="PF13508"/>
    </source>
</evidence>
<dbReference type="OrthoDB" id="196847at2759"/>
<dbReference type="PANTHER" id="PTHR42791">
    <property type="entry name" value="GNAT FAMILY ACETYLTRANSFERASE"/>
    <property type="match status" value="1"/>
</dbReference>
<dbReference type="Gene3D" id="3.40.630.30">
    <property type="match status" value="1"/>
</dbReference>
<evidence type="ECO:0000313" key="3">
    <source>
        <dbReference type="Proteomes" id="UP000078544"/>
    </source>
</evidence>
<proteinExistence type="predicted"/>
<dbReference type="PANTHER" id="PTHR42791:SF17">
    <property type="entry name" value="ACETYLTRANSFERASE, GNAT FAMILY FAMILY (AFU_ORTHOLOGUE AFUA_8G05690)"/>
    <property type="match status" value="1"/>
</dbReference>
<dbReference type="InterPro" id="IPR000182">
    <property type="entry name" value="GNAT_dom"/>
</dbReference>
<keyword evidence="2" id="KW-0012">Acyltransferase</keyword>
<dbReference type="EMBL" id="AZGY01000004">
    <property type="protein sequence ID" value="KZZ98783.1"/>
    <property type="molecule type" value="Genomic_DNA"/>
</dbReference>
<reference evidence="2 3" key="1">
    <citation type="journal article" date="2016" name="Genome Biol. Evol.">
        <title>Divergent and convergent evolution of fungal pathogenicity.</title>
        <authorList>
            <person name="Shang Y."/>
            <person name="Xiao G."/>
            <person name="Zheng P."/>
            <person name="Cen K."/>
            <person name="Zhan S."/>
            <person name="Wang C."/>
        </authorList>
    </citation>
    <scope>NUCLEOTIDE SEQUENCE [LARGE SCALE GENOMIC DNA]</scope>
    <source>
        <strain evidence="2 3">RCEF 2490</strain>
    </source>
</reference>
<dbReference type="GO" id="GO:0016747">
    <property type="term" value="F:acyltransferase activity, transferring groups other than amino-acyl groups"/>
    <property type="evidence" value="ECO:0007669"/>
    <property type="project" value="InterPro"/>
</dbReference>
<dbReference type="SUPFAM" id="SSF55729">
    <property type="entry name" value="Acyl-CoA N-acyltransferases (Nat)"/>
    <property type="match status" value="1"/>
</dbReference>
<feature type="domain" description="N-acetyltransferase" evidence="1">
    <location>
        <begin position="134"/>
        <end position="187"/>
    </location>
</feature>
<name>A0A168EGW1_9HYPO</name>
<organism evidence="2 3">
    <name type="scientific">Moelleriella libera RCEF 2490</name>
    <dbReference type="NCBI Taxonomy" id="1081109"/>
    <lineage>
        <taxon>Eukaryota</taxon>
        <taxon>Fungi</taxon>
        <taxon>Dikarya</taxon>
        <taxon>Ascomycota</taxon>
        <taxon>Pezizomycotina</taxon>
        <taxon>Sordariomycetes</taxon>
        <taxon>Hypocreomycetidae</taxon>
        <taxon>Hypocreales</taxon>
        <taxon>Clavicipitaceae</taxon>
        <taxon>Moelleriella</taxon>
    </lineage>
</organism>
<dbReference type="Proteomes" id="UP000078544">
    <property type="component" value="Unassembled WGS sequence"/>
</dbReference>
<gene>
    <name evidence="2" type="ORF">AAL_02334</name>
</gene>
<keyword evidence="2" id="KW-0808">Transferase</keyword>
<comment type="caution">
    <text evidence="2">The sequence shown here is derived from an EMBL/GenBank/DDBJ whole genome shotgun (WGS) entry which is preliminary data.</text>
</comment>
<accession>A0A168EGW1</accession>
<dbReference type="STRING" id="1081109.A0A168EGW1"/>
<dbReference type="InterPro" id="IPR052523">
    <property type="entry name" value="Trichothecene_AcTrans"/>
</dbReference>
<sequence>MGQVVLPSLISDIRRAYDAFFSSFEQDVMGRIMLGILFPGSSINDEEFRKAHAAGTLEYWHTTDHQYTIKCVDTRTGGIIGVGLYDVFLRERSTEERQNYGASWLEGEHRERAEKIINPLWEMRESLFGGRPYIYCHLIAVDPKHQGRKAGQQLVRWGTQLSDSTTLPIYVESSPSTVNFYKKLGFELLPETVVHKAEVLGIEDDVSVPLMVKMPSAARGLTFEEWRRTGYPDF</sequence>
<dbReference type="InterPro" id="IPR016181">
    <property type="entry name" value="Acyl_CoA_acyltransferase"/>
</dbReference>
<protein>
    <submittedName>
        <fullName evidence="2">Acyl-CoA N-acyltransferase</fullName>
    </submittedName>
</protein>
<keyword evidence="3" id="KW-1185">Reference proteome</keyword>
<dbReference type="Pfam" id="PF13508">
    <property type="entry name" value="Acetyltransf_7"/>
    <property type="match status" value="1"/>
</dbReference>